<evidence type="ECO:0000313" key="3">
    <source>
        <dbReference type="Proteomes" id="UP000583752"/>
    </source>
</evidence>
<sequence>MATLNASITLSLGATLVNALDLGDVTQNVNNASNFALTDGTGANQAKSLFSDTRTLAASGTENLDLAATLIDAFGAAITFTKIKALIIKASAANTNDVVVGGHATAACFSFFGAATHTLKVKPGGMIALVAPDANGYPVTATTADMLTVTNSAGGTGVTYDVIIIGVA</sequence>
<gene>
    <name evidence="2" type="ORF">HHL21_12260</name>
</gene>
<feature type="signal peptide" evidence="1">
    <location>
        <begin position="1"/>
        <end position="19"/>
    </location>
</feature>
<keyword evidence="3" id="KW-1185">Reference proteome</keyword>
<evidence type="ECO:0000313" key="2">
    <source>
        <dbReference type="EMBL" id="NML61834.1"/>
    </source>
</evidence>
<dbReference type="EMBL" id="JABBGG010000006">
    <property type="protein sequence ID" value="NML61834.1"/>
    <property type="molecule type" value="Genomic_DNA"/>
</dbReference>
<dbReference type="AlphaFoldDB" id="A0A848HKS9"/>
<protein>
    <submittedName>
        <fullName evidence="2">Uncharacterized protein</fullName>
    </submittedName>
</protein>
<name>A0A848HKS9_9BURK</name>
<keyword evidence="1" id="KW-0732">Signal</keyword>
<reference evidence="2 3" key="1">
    <citation type="submission" date="2020-04" db="EMBL/GenBank/DDBJ databases">
        <title>Massilia sp. RP-1-19 isolated from soil.</title>
        <authorList>
            <person name="Dahal R.H."/>
        </authorList>
    </citation>
    <scope>NUCLEOTIDE SEQUENCE [LARGE SCALE GENOMIC DNA]</scope>
    <source>
        <strain evidence="2 3">RP-1-19</strain>
    </source>
</reference>
<feature type="chain" id="PRO_5032491190" evidence="1">
    <location>
        <begin position="20"/>
        <end position="168"/>
    </location>
</feature>
<evidence type="ECO:0000256" key="1">
    <source>
        <dbReference type="SAM" id="SignalP"/>
    </source>
</evidence>
<accession>A0A848HKS9</accession>
<dbReference type="RefSeq" id="WP_169466183.1">
    <property type="nucleotide sequence ID" value="NZ_JABBGG010000006.1"/>
</dbReference>
<organism evidence="2 3">
    <name type="scientific">Massilia polaris</name>
    <dbReference type="NCBI Taxonomy" id="2728846"/>
    <lineage>
        <taxon>Bacteria</taxon>
        <taxon>Pseudomonadati</taxon>
        <taxon>Pseudomonadota</taxon>
        <taxon>Betaproteobacteria</taxon>
        <taxon>Burkholderiales</taxon>
        <taxon>Oxalobacteraceae</taxon>
        <taxon>Telluria group</taxon>
        <taxon>Massilia</taxon>
    </lineage>
</organism>
<proteinExistence type="predicted"/>
<comment type="caution">
    <text evidence="2">The sequence shown here is derived from an EMBL/GenBank/DDBJ whole genome shotgun (WGS) entry which is preliminary data.</text>
</comment>
<dbReference type="Proteomes" id="UP000583752">
    <property type="component" value="Unassembled WGS sequence"/>
</dbReference>